<dbReference type="STRING" id="1382798.PK35_02140"/>
<feature type="coiled-coil region" evidence="1">
    <location>
        <begin position="4"/>
        <end position="31"/>
    </location>
</feature>
<proteinExistence type="predicted"/>
<dbReference type="NCBIfam" id="NF033487">
    <property type="entry name" value="Lacal_2735_fam"/>
    <property type="match status" value="1"/>
</dbReference>
<dbReference type="Proteomes" id="UP000032361">
    <property type="component" value="Unassembled WGS sequence"/>
</dbReference>
<reference evidence="2 3" key="1">
    <citation type="journal article" date="2015" name="Antonie Van Leeuwenhoek">
        <title>Tamlana nanhaiensis sp. nov., isolated from surface seawater collected from the South China Sea.</title>
        <authorList>
            <person name="Liu X."/>
            <person name="Lai Q."/>
            <person name="Du Y."/>
            <person name="Li G."/>
            <person name="Sun F."/>
            <person name="Shao Z."/>
        </authorList>
    </citation>
    <scope>NUCLEOTIDE SEQUENCE [LARGE SCALE GENOMIC DNA]</scope>
    <source>
        <strain evidence="2 3">FHC16</strain>
    </source>
</reference>
<dbReference type="PATRIC" id="fig|1382798.3.peg.432"/>
<evidence type="ECO:0000256" key="1">
    <source>
        <dbReference type="SAM" id="Coils"/>
    </source>
</evidence>
<keyword evidence="1" id="KW-0175">Coiled coil</keyword>
<dbReference type="InterPro" id="IPR045493">
    <property type="entry name" value="DUF6435"/>
</dbReference>
<dbReference type="AlphaFoldDB" id="A0A0D7W7B6"/>
<name>A0A0D7W7B6_9FLAO</name>
<evidence type="ECO:0000313" key="2">
    <source>
        <dbReference type="EMBL" id="KJD34603.1"/>
    </source>
</evidence>
<accession>A0A0D7W7B6</accession>
<dbReference type="EMBL" id="JTDV01000001">
    <property type="protein sequence ID" value="KJD34603.1"/>
    <property type="molecule type" value="Genomic_DNA"/>
</dbReference>
<organism evidence="2 3">
    <name type="scientific">Neotamlana nanhaiensis</name>
    <dbReference type="NCBI Taxonomy" id="1382798"/>
    <lineage>
        <taxon>Bacteria</taxon>
        <taxon>Pseudomonadati</taxon>
        <taxon>Bacteroidota</taxon>
        <taxon>Flavobacteriia</taxon>
        <taxon>Flavobacteriales</taxon>
        <taxon>Flavobacteriaceae</taxon>
        <taxon>Neotamlana</taxon>
    </lineage>
</organism>
<keyword evidence="3" id="KW-1185">Reference proteome</keyword>
<comment type="caution">
    <text evidence="2">The sequence shown here is derived from an EMBL/GenBank/DDBJ whole genome shotgun (WGS) entry which is preliminary data.</text>
</comment>
<gene>
    <name evidence="2" type="ORF">PK35_02140</name>
</gene>
<sequence length="67" mass="8223">MNRIELIQLQLKKLSRRHKQLLERAYNYKQTDSALSDFFEFRAIKLLNKMNRLKYLSRDLHQEQPMA</sequence>
<protein>
    <recommendedName>
        <fullName evidence="4">Lacal_2735 family protein</fullName>
    </recommendedName>
</protein>
<evidence type="ECO:0000313" key="3">
    <source>
        <dbReference type="Proteomes" id="UP000032361"/>
    </source>
</evidence>
<dbReference type="RefSeq" id="WP_044624988.1">
    <property type="nucleotide sequence ID" value="NZ_JTDV01000001.1"/>
</dbReference>
<evidence type="ECO:0008006" key="4">
    <source>
        <dbReference type="Google" id="ProtNLM"/>
    </source>
</evidence>
<dbReference type="OrthoDB" id="1453925at2"/>